<dbReference type="RefSeq" id="WP_249750828.1">
    <property type="nucleotide sequence ID" value="NZ_CP097298.1"/>
</dbReference>
<feature type="domain" description="VTT" evidence="8">
    <location>
        <begin position="58"/>
        <end position="182"/>
    </location>
</feature>
<gene>
    <name evidence="9" type="ORF">M8231_05760</name>
</gene>
<evidence type="ECO:0000313" key="9">
    <source>
        <dbReference type="EMBL" id="URI16481.1"/>
    </source>
</evidence>
<dbReference type="EMBL" id="CP097649">
    <property type="protein sequence ID" value="URI16481.1"/>
    <property type="molecule type" value="Genomic_DNA"/>
</dbReference>
<dbReference type="Proteomes" id="UP001055429">
    <property type="component" value="Chromosome"/>
</dbReference>
<proteinExistence type="inferred from homology"/>
<comment type="subcellular location">
    <subcellularLocation>
        <location evidence="1 7">Cell membrane</location>
        <topology evidence="1 7">Multi-pass membrane protein</topology>
    </subcellularLocation>
</comment>
<feature type="transmembrane region" description="Helical" evidence="7">
    <location>
        <begin position="81"/>
        <end position="100"/>
    </location>
</feature>
<evidence type="ECO:0000259" key="8">
    <source>
        <dbReference type="Pfam" id="PF09335"/>
    </source>
</evidence>
<name>A0ABY4SNJ2_9CAUL</name>
<keyword evidence="4 7" id="KW-0812">Transmembrane</keyword>
<dbReference type="PANTHER" id="PTHR30353:SF15">
    <property type="entry name" value="INNER MEMBRANE PROTEIN YABI"/>
    <property type="match status" value="1"/>
</dbReference>
<keyword evidence="5 7" id="KW-1133">Transmembrane helix</keyword>
<keyword evidence="3 7" id="KW-1003">Cell membrane</keyword>
<dbReference type="Pfam" id="PF09335">
    <property type="entry name" value="VTT_dom"/>
    <property type="match status" value="1"/>
</dbReference>
<sequence>MALVGFASTDTAFLPQGRDMDSLLQAAGDFVARNHLWAGVILGLITFLESLAVVGAFVPATGLLVAAGGLIAAGVLDPGNVVVGCVVGAVLGDALSYWGGRRLGVRFLRRPVFAPHRRRIAWTRLFCRRYGVLSIFVGRFFGPLRAFVPLMLGIVRMRQRAFQFGNVASAVVWVLAMLAPGYLAAQGLARLELLTEAHGPTLLLGVIAAAILAVAIVYRLVKTRVSRRSVILRGALGSR</sequence>
<feature type="transmembrane region" description="Helical" evidence="7">
    <location>
        <begin position="202"/>
        <end position="221"/>
    </location>
</feature>
<evidence type="ECO:0000256" key="4">
    <source>
        <dbReference type="ARBA" id="ARBA00022692"/>
    </source>
</evidence>
<keyword evidence="6 7" id="KW-0472">Membrane</keyword>
<dbReference type="PANTHER" id="PTHR30353">
    <property type="entry name" value="INNER MEMBRANE PROTEIN DEDA-RELATED"/>
    <property type="match status" value="1"/>
</dbReference>
<evidence type="ECO:0000256" key="2">
    <source>
        <dbReference type="ARBA" id="ARBA00010792"/>
    </source>
</evidence>
<accession>A0ABY4SNJ2</accession>
<comment type="caution">
    <text evidence="7">Lacks conserved residue(s) required for the propagation of feature annotation.</text>
</comment>
<evidence type="ECO:0000256" key="3">
    <source>
        <dbReference type="ARBA" id="ARBA00022475"/>
    </source>
</evidence>
<evidence type="ECO:0000256" key="5">
    <source>
        <dbReference type="ARBA" id="ARBA00022989"/>
    </source>
</evidence>
<protein>
    <submittedName>
        <fullName evidence="9">DedA family protein</fullName>
    </submittedName>
</protein>
<keyword evidence="10" id="KW-1185">Reference proteome</keyword>
<evidence type="ECO:0000256" key="6">
    <source>
        <dbReference type="ARBA" id="ARBA00023136"/>
    </source>
</evidence>
<comment type="similarity">
    <text evidence="2 7">Belongs to the DedA family.</text>
</comment>
<feature type="transmembrane region" description="Helical" evidence="7">
    <location>
        <begin position="161"/>
        <end position="182"/>
    </location>
</feature>
<dbReference type="InterPro" id="IPR032818">
    <property type="entry name" value="DedA-like"/>
</dbReference>
<evidence type="ECO:0000256" key="1">
    <source>
        <dbReference type="ARBA" id="ARBA00004651"/>
    </source>
</evidence>
<dbReference type="InterPro" id="IPR032816">
    <property type="entry name" value="VTT_dom"/>
</dbReference>
<evidence type="ECO:0000313" key="10">
    <source>
        <dbReference type="Proteomes" id="UP001055429"/>
    </source>
</evidence>
<organism evidence="9 10">
    <name type="scientific">Brevundimonas albigilva</name>
    <dbReference type="NCBI Taxonomy" id="1312364"/>
    <lineage>
        <taxon>Bacteria</taxon>
        <taxon>Pseudomonadati</taxon>
        <taxon>Pseudomonadota</taxon>
        <taxon>Alphaproteobacteria</taxon>
        <taxon>Caulobacterales</taxon>
        <taxon>Caulobacteraceae</taxon>
        <taxon>Brevundimonas</taxon>
    </lineage>
</organism>
<reference evidence="9" key="1">
    <citation type="submission" date="2022-05" db="EMBL/GenBank/DDBJ databases">
        <title>Brevundimonas albigilva TT17 genome sequence.</title>
        <authorList>
            <person name="Lee K."/>
            <person name="Son H."/>
        </authorList>
    </citation>
    <scope>NUCLEOTIDE SEQUENCE</scope>
    <source>
        <strain evidence="9">TT17</strain>
    </source>
</reference>
<evidence type="ECO:0000256" key="7">
    <source>
        <dbReference type="RuleBase" id="RU367016"/>
    </source>
</evidence>